<evidence type="ECO:0000256" key="2">
    <source>
        <dbReference type="ARBA" id="ARBA00023295"/>
    </source>
</evidence>
<dbReference type="InterPro" id="IPR023346">
    <property type="entry name" value="Lysozyme-like_dom_sf"/>
</dbReference>
<feature type="region of interest" description="Disordered" evidence="3">
    <location>
        <begin position="92"/>
        <end position="178"/>
    </location>
</feature>
<comment type="caution">
    <text evidence="5">The sequence shown here is derived from an EMBL/GenBank/DDBJ whole genome shotgun (WGS) entry which is preliminary data.</text>
</comment>
<dbReference type="Proteomes" id="UP000235748">
    <property type="component" value="Unassembled WGS sequence"/>
</dbReference>
<dbReference type="GO" id="GO:0016798">
    <property type="term" value="F:hydrolase activity, acting on glycosyl bonds"/>
    <property type="evidence" value="ECO:0007669"/>
    <property type="project" value="UniProtKB-KW"/>
</dbReference>
<dbReference type="STRING" id="170573.GCA_001076995_01367"/>
<accession>A0A2N6QCI6</accession>
<evidence type="ECO:0000313" key="6">
    <source>
        <dbReference type="Proteomes" id="UP000235748"/>
    </source>
</evidence>
<evidence type="ECO:0000259" key="4">
    <source>
        <dbReference type="Pfam" id="PF06737"/>
    </source>
</evidence>
<keyword evidence="2" id="KW-0326">Glycosidase</keyword>
<evidence type="ECO:0000313" key="5">
    <source>
        <dbReference type="EMBL" id="PMC17249.1"/>
    </source>
</evidence>
<gene>
    <name evidence="5" type="ORF">CJ235_11235</name>
</gene>
<dbReference type="SUPFAM" id="SSF53955">
    <property type="entry name" value="Lysozyme-like"/>
    <property type="match status" value="1"/>
</dbReference>
<evidence type="ECO:0000256" key="3">
    <source>
        <dbReference type="SAM" id="MobiDB-lite"/>
    </source>
</evidence>
<evidence type="ECO:0000256" key="1">
    <source>
        <dbReference type="ARBA" id="ARBA00022801"/>
    </source>
</evidence>
<dbReference type="InterPro" id="IPR010618">
    <property type="entry name" value="RPF"/>
</dbReference>
<dbReference type="EMBL" id="PNGG01000008">
    <property type="protein sequence ID" value="PMC17249.1"/>
    <property type="molecule type" value="Genomic_DNA"/>
</dbReference>
<sequence length="231" mass="24430">MKKTLIASTVAVGLGVTGVAGGHHSADAAEQGVNKAELAQLAQNNPQQLNESPVQEGSYNYDFDYNGAHYHFESNGSTWSWSWNGYGEAAQQDNTQEAATTSNVNTQQVSTQQQPKQQQAPQTAQTQQPKQESTTQAQPKQQSTSSKGSSAGTPAGMEGIVQRESGGDPTAVNPSSGAAGKYQFLQSTWDSVAPSQYQGVSPAKVPEHVQDQVAHKVWNGGSGASHWAETV</sequence>
<feature type="domain" description="Resuscitation-promoting factor core lysozyme-like" evidence="4">
    <location>
        <begin position="157"/>
        <end position="228"/>
    </location>
</feature>
<dbReference type="Gene3D" id="1.10.530.10">
    <property type="match status" value="1"/>
</dbReference>
<feature type="compositionally biased region" description="Polar residues" evidence="3">
    <location>
        <begin position="132"/>
        <end position="152"/>
    </location>
</feature>
<keyword evidence="1" id="KW-0378">Hydrolase</keyword>
<dbReference type="Pfam" id="PF06737">
    <property type="entry name" value="Transglycosylas"/>
    <property type="match status" value="1"/>
</dbReference>
<dbReference type="AlphaFoldDB" id="A0A2N6QCI6"/>
<reference evidence="5 6" key="1">
    <citation type="submission" date="2017-09" db="EMBL/GenBank/DDBJ databases">
        <title>Bacterial strain isolated from the female urinary microbiota.</title>
        <authorList>
            <person name="Thomas-White K."/>
            <person name="Kumar N."/>
            <person name="Forster S."/>
            <person name="Putonti C."/>
            <person name="Lawley T."/>
            <person name="Wolfe A.J."/>
        </authorList>
    </citation>
    <scope>NUCLEOTIDE SEQUENCE [LARGE SCALE GENOMIC DNA]</scope>
    <source>
        <strain evidence="5 6">UMB0834</strain>
    </source>
</reference>
<feature type="compositionally biased region" description="Low complexity" evidence="3">
    <location>
        <begin position="100"/>
        <end position="131"/>
    </location>
</feature>
<dbReference type="RefSeq" id="WP_070504672.1">
    <property type="nucleotide sequence ID" value="NZ_JAASJD010000010.1"/>
</dbReference>
<name>A0A2N6QCI6_9STAP</name>
<proteinExistence type="predicted"/>
<protein>
    <submittedName>
        <fullName evidence="5">Transglycosylase</fullName>
    </submittedName>
</protein>
<organism evidence="5 6">
    <name type="scientific">Staphylococcus pettenkoferi</name>
    <dbReference type="NCBI Taxonomy" id="170573"/>
    <lineage>
        <taxon>Bacteria</taxon>
        <taxon>Bacillati</taxon>
        <taxon>Bacillota</taxon>
        <taxon>Bacilli</taxon>
        <taxon>Bacillales</taxon>
        <taxon>Staphylococcaceae</taxon>
        <taxon>Staphylococcus</taxon>
    </lineage>
</organism>